<dbReference type="AlphaFoldDB" id="A0A2T0FJ51"/>
<feature type="compositionally biased region" description="Basic and acidic residues" evidence="1">
    <location>
        <begin position="93"/>
        <end position="104"/>
    </location>
</feature>
<dbReference type="OrthoDB" id="4094452at2759"/>
<dbReference type="Proteomes" id="UP000238350">
    <property type="component" value="Unassembled WGS sequence"/>
</dbReference>
<evidence type="ECO:0000256" key="1">
    <source>
        <dbReference type="SAM" id="MobiDB-lite"/>
    </source>
</evidence>
<feature type="region of interest" description="Disordered" evidence="1">
    <location>
        <begin position="89"/>
        <end position="109"/>
    </location>
</feature>
<comment type="caution">
    <text evidence="2">The sequence shown here is derived from an EMBL/GenBank/DDBJ whole genome shotgun (WGS) entry which is preliminary data.</text>
</comment>
<dbReference type="EMBL" id="NDIQ01000021">
    <property type="protein sequence ID" value="PRT55033.1"/>
    <property type="molecule type" value="Genomic_DNA"/>
</dbReference>
<gene>
    <name evidence="2" type="ORF">B9G98_02653</name>
</gene>
<proteinExistence type="predicted"/>
<dbReference type="GeneID" id="36516401"/>
<evidence type="ECO:0000313" key="2">
    <source>
        <dbReference type="EMBL" id="PRT55033.1"/>
    </source>
</evidence>
<evidence type="ECO:0000313" key="3">
    <source>
        <dbReference type="Proteomes" id="UP000238350"/>
    </source>
</evidence>
<dbReference type="InterPro" id="IPR018800">
    <property type="entry name" value="PRCC"/>
</dbReference>
<protein>
    <submittedName>
        <fullName evidence="2">Uncharacterized protein</fullName>
    </submittedName>
</protein>
<dbReference type="STRING" id="45607.A0A2T0FJ51"/>
<feature type="region of interest" description="Disordered" evidence="1">
    <location>
        <begin position="1"/>
        <end position="27"/>
    </location>
</feature>
<keyword evidence="3" id="KW-1185">Reference proteome</keyword>
<dbReference type="Pfam" id="PF10253">
    <property type="entry name" value="PRCC"/>
    <property type="match status" value="1"/>
</dbReference>
<dbReference type="RefSeq" id="XP_024664978.1">
    <property type="nucleotide sequence ID" value="XM_024809210.1"/>
</dbReference>
<sequence length="159" mass="17579">MGLVDYSDDSSSSGEEPTPKVLGRSLRRDFDGEIKSFGRAVEIKPRSIVPGGKRFEQEPDLAVLAALADSEPSPVKYNLKRKFQVDLAPEVTPPEHKEPTKRIAEPIGDEPDQVVHAVGGGRHQLSSLIRNAVDNKSALESQFTRNKLSRQARLKKYGF</sequence>
<organism evidence="2 3">
    <name type="scientific">Wickerhamiella sorbophila</name>
    <dbReference type="NCBI Taxonomy" id="45607"/>
    <lineage>
        <taxon>Eukaryota</taxon>
        <taxon>Fungi</taxon>
        <taxon>Dikarya</taxon>
        <taxon>Ascomycota</taxon>
        <taxon>Saccharomycotina</taxon>
        <taxon>Dipodascomycetes</taxon>
        <taxon>Dipodascales</taxon>
        <taxon>Trichomonascaceae</taxon>
        <taxon>Wickerhamiella</taxon>
    </lineage>
</organism>
<name>A0A2T0FJ51_9ASCO</name>
<reference evidence="2 3" key="1">
    <citation type="submission" date="2017-04" db="EMBL/GenBank/DDBJ databases">
        <title>Genome sequencing of [Candida] sorbophila.</title>
        <authorList>
            <person name="Ahn J.O."/>
        </authorList>
    </citation>
    <scope>NUCLEOTIDE SEQUENCE [LARGE SCALE GENOMIC DNA]</scope>
    <source>
        <strain evidence="2 3">DS02</strain>
    </source>
</reference>
<accession>A0A2T0FJ51</accession>